<evidence type="ECO:0000313" key="1">
    <source>
        <dbReference type="EMBL" id="TBU22860.1"/>
    </source>
</evidence>
<organism evidence="1">
    <name type="scientific">Dichomitus squalens</name>
    <dbReference type="NCBI Taxonomy" id="114155"/>
    <lineage>
        <taxon>Eukaryota</taxon>
        <taxon>Fungi</taxon>
        <taxon>Dikarya</taxon>
        <taxon>Basidiomycota</taxon>
        <taxon>Agaricomycotina</taxon>
        <taxon>Agaricomycetes</taxon>
        <taxon>Polyporales</taxon>
        <taxon>Polyporaceae</taxon>
        <taxon>Dichomitus</taxon>
    </lineage>
</organism>
<dbReference type="AlphaFoldDB" id="A0A4Q9M769"/>
<dbReference type="Gene3D" id="1.20.1280.50">
    <property type="match status" value="1"/>
</dbReference>
<name>A0A4Q9M769_9APHY</name>
<accession>A0A4Q9M769</accession>
<protein>
    <submittedName>
        <fullName evidence="1">Uncharacterized protein</fullName>
    </submittedName>
</protein>
<dbReference type="Proteomes" id="UP000292957">
    <property type="component" value="Unassembled WGS sequence"/>
</dbReference>
<proteinExistence type="predicted"/>
<sequence>MYNYTSIHIEGTVVTLRDAENSAASVNRLPPELLAYIFQVLQLLLGWPQLPGRSGTTPKAAATWIRVTWVCRYWRCVALDCPTLSQTPLQVKLDDQDADLEAAVIAIQPLIHRVHRLELWTFDQPPSSEAQLFCCYYDRLSGSRPVDDELCFSPNHFPSLRSLTLRDAHPAWETFSLTNLEVVIQLSATETGPSVAATLRLMKNSPHLRIFKTSYTELAPSLEPPHDAYGTILLARLEALELVGSPREVIYVLDRIIVPSTCTVNVKYIGDRHSGFLSPIRSIYPYQLAFQNLIPHYTALYLHFANHRIGLYGMLDDGDRWTHLEISGEPLTIGTIVTEDTWTTLLGAFASSPLTCIRIYCYLDWNISYPMWIALFERFPLHTLQASFQYAPSSGLPSLRNLFDALRAPCSSTVRLLELHYLDIDAALTDAIIDLLERRVATNMPLDALRFCGCYVEEPLDPQEFKRRLAHYVTAMFERHPFPVQCEPDLLVNGYLFEDDHPLLVGSSESLMTHTFR</sequence>
<gene>
    <name evidence="1" type="ORF">BD311DRAFT_791984</name>
</gene>
<dbReference type="OrthoDB" id="2757234at2759"/>
<reference evidence="1" key="1">
    <citation type="submission" date="2019-01" db="EMBL/GenBank/DDBJ databases">
        <title>Draft genome sequences of three monokaryotic isolates of the white-rot basidiomycete fungus Dichomitus squalens.</title>
        <authorList>
            <consortium name="DOE Joint Genome Institute"/>
            <person name="Lopez S.C."/>
            <person name="Andreopoulos B."/>
            <person name="Pangilinan J."/>
            <person name="Lipzen A."/>
            <person name="Riley R."/>
            <person name="Ahrendt S."/>
            <person name="Ng V."/>
            <person name="Barry K."/>
            <person name="Daum C."/>
            <person name="Grigoriev I.V."/>
            <person name="Hilden K.S."/>
            <person name="Makela M.R."/>
            <person name="de Vries R.P."/>
        </authorList>
    </citation>
    <scope>NUCLEOTIDE SEQUENCE [LARGE SCALE GENOMIC DNA]</scope>
    <source>
        <strain evidence="1">OM18370.1</strain>
    </source>
</reference>
<feature type="non-terminal residue" evidence="1">
    <location>
        <position position="517"/>
    </location>
</feature>
<dbReference type="EMBL" id="ML143523">
    <property type="protein sequence ID" value="TBU22860.1"/>
    <property type="molecule type" value="Genomic_DNA"/>
</dbReference>